<organism evidence="6 7">
    <name type="scientific">Paenibacillus oceani</name>
    <dbReference type="NCBI Taxonomy" id="2772510"/>
    <lineage>
        <taxon>Bacteria</taxon>
        <taxon>Bacillati</taxon>
        <taxon>Bacillota</taxon>
        <taxon>Bacilli</taxon>
        <taxon>Bacillales</taxon>
        <taxon>Paenibacillaceae</taxon>
        <taxon>Paenibacillus</taxon>
    </lineage>
</organism>
<evidence type="ECO:0000256" key="1">
    <source>
        <dbReference type="ARBA" id="ARBA00022723"/>
    </source>
</evidence>
<dbReference type="SUPFAM" id="SSF88713">
    <property type="entry name" value="Glycoside hydrolase/deacetylase"/>
    <property type="match status" value="1"/>
</dbReference>
<keyword evidence="2" id="KW-0378">Hydrolase</keyword>
<dbReference type="EMBL" id="JACXJA010000030">
    <property type="protein sequence ID" value="MBD2864570.1"/>
    <property type="molecule type" value="Genomic_DNA"/>
</dbReference>
<dbReference type="PROSITE" id="PS51257">
    <property type="entry name" value="PROKAR_LIPOPROTEIN"/>
    <property type="match status" value="1"/>
</dbReference>
<dbReference type="InterPro" id="IPR011330">
    <property type="entry name" value="Glyco_hydro/deAcase_b/a-brl"/>
</dbReference>
<feature type="region of interest" description="Disordered" evidence="3">
    <location>
        <begin position="57"/>
        <end position="123"/>
    </location>
</feature>
<keyword evidence="4" id="KW-0732">Signal</keyword>
<dbReference type="GO" id="GO:0016810">
    <property type="term" value="F:hydrolase activity, acting on carbon-nitrogen (but not peptide) bonds"/>
    <property type="evidence" value="ECO:0007669"/>
    <property type="project" value="InterPro"/>
</dbReference>
<evidence type="ECO:0000313" key="6">
    <source>
        <dbReference type="EMBL" id="MBD2864570.1"/>
    </source>
</evidence>
<dbReference type="Gene3D" id="3.20.20.370">
    <property type="entry name" value="Glycoside hydrolase/deacetylase"/>
    <property type="match status" value="1"/>
</dbReference>
<comment type="caution">
    <text evidence="6">The sequence shown here is derived from an EMBL/GenBank/DDBJ whole genome shotgun (WGS) entry which is preliminary data.</text>
</comment>
<dbReference type="AlphaFoldDB" id="A0A927CBF1"/>
<dbReference type="GO" id="GO:0016020">
    <property type="term" value="C:membrane"/>
    <property type="evidence" value="ECO:0007669"/>
    <property type="project" value="TreeGrafter"/>
</dbReference>
<keyword evidence="1" id="KW-0479">Metal-binding</keyword>
<evidence type="ECO:0000256" key="2">
    <source>
        <dbReference type="ARBA" id="ARBA00022801"/>
    </source>
</evidence>
<dbReference type="Pfam" id="PF01522">
    <property type="entry name" value="Polysacc_deac_1"/>
    <property type="match status" value="1"/>
</dbReference>
<dbReference type="GO" id="GO:0046872">
    <property type="term" value="F:metal ion binding"/>
    <property type="evidence" value="ECO:0007669"/>
    <property type="project" value="UniProtKB-KW"/>
</dbReference>
<feature type="signal peptide" evidence="4">
    <location>
        <begin position="1"/>
        <end position="20"/>
    </location>
</feature>
<dbReference type="InterPro" id="IPR002509">
    <property type="entry name" value="NODB_dom"/>
</dbReference>
<feature type="compositionally biased region" description="Low complexity" evidence="3">
    <location>
        <begin position="109"/>
        <end position="118"/>
    </location>
</feature>
<proteinExistence type="predicted"/>
<dbReference type="GO" id="GO:0005975">
    <property type="term" value="P:carbohydrate metabolic process"/>
    <property type="evidence" value="ECO:0007669"/>
    <property type="project" value="InterPro"/>
</dbReference>
<sequence>MKRMTAIAVCCLLASGCWNAGRSGENNPAVPAPRDYASDVPHSIVRTEELTELMAQTAEREQRMSDTVSVSPKAKPIEIKQEPPAVPPHQETRAKPKPSAKPKAPPKAPAVSAQQSSSGRKLSLSELRAKYPDWFKVSGAAKEPRIALTFDDGPDLRFTPQVLDVLKANGVKATFFLLGKKAEEHPDIVKRIVREGHAIGNHSYRHPQFTKLTVDEFASEIKKAEEVLNRLAGYRPKLVRPPYGAINEDELQWAKNRGYVIVNWNVDSLDWKNLGEQQVLGNILGHTKAGAIVLQHSAGGDSQDLSGTVKALPGIIAKLREQGYGLVTVPELLKLPKSK</sequence>
<dbReference type="CDD" id="cd10917">
    <property type="entry name" value="CE4_NodB_like_6s_7s"/>
    <property type="match status" value="1"/>
</dbReference>
<feature type="domain" description="NodB homology" evidence="5">
    <location>
        <begin position="144"/>
        <end position="327"/>
    </location>
</feature>
<dbReference type="Proteomes" id="UP000639396">
    <property type="component" value="Unassembled WGS sequence"/>
</dbReference>
<accession>A0A927CBF1</accession>
<protein>
    <submittedName>
        <fullName evidence="6">Polysaccharide deacetylase family protein</fullName>
    </submittedName>
</protein>
<evidence type="ECO:0000256" key="3">
    <source>
        <dbReference type="SAM" id="MobiDB-lite"/>
    </source>
</evidence>
<gene>
    <name evidence="6" type="ORF">IDH45_21505</name>
</gene>
<evidence type="ECO:0000259" key="5">
    <source>
        <dbReference type="PROSITE" id="PS51677"/>
    </source>
</evidence>
<evidence type="ECO:0000256" key="4">
    <source>
        <dbReference type="SAM" id="SignalP"/>
    </source>
</evidence>
<dbReference type="PROSITE" id="PS51677">
    <property type="entry name" value="NODB"/>
    <property type="match status" value="1"/>
</dbReference>
<feature type="chain" id="PRO_5038503609" evidence="4">
    <location>
        <begin position="21"/>
        <end position="339"/>
    </location>
</feature>
<reference evidence="6" key="1">
    <citation type="submission" date="2020-09" db="EMBL/GenBank/DDBJ databases">
        <title>A novel bacterium of genus Paenibacillus, isolated from South China Sea.</title>
        <authorList>
            <person name="Huang H."/>
            <person name="Mo K."/>
            <person name="Hu Y."/>
        </authorList>
    </citation>
    <scope>NUCLEOTIDE SEQUENCE</scope>
    <source>
        <strain evidence="6">IB182363</strain>
    </source>
</reference>
<dbReference type="PANTHER" id="PTHR10587">
    <property type="entry name" value="GLYCOSYL TRANSFERASE-RELATED"/>
    <property type="match status" value="1"/>
</dbReference>
<name>A0A927CBF1_9BACL</name>
<evidence type="ECO:0000313" key="7">
    <source>
        <dbReference type="Proteomes" id="UP000639396"/>
    </source>
</evidence>
<dbReference type="PANTHER" id="PTHR10587:SF133">
    <property type="entry name" value="CHITIN DEACETYLASE 1-RELATED"/>
    <property type="match status" value="1"/>
</dbReference>
<keyword evidence="7" id="KW-1185">Reference proteome</keyword>
<dbReference type="RefSeq" id="WP_190930187.1">
    <property type="nucleotide sequence ID" value="NZ_JACXJA010000030.1"/>
</dbReference>
<dbReference type="InterPro" id="IPR050248">
    <property type="entry name" value="Polysacc_deacetylase_ArnD"/>
</dbReference>